<dbReference type="EMBL" id="JACATZ010000001">
    <property type="protein sequence ID" value="NWJ46425.1"/>
    <property type="molecule type" value="Genomic_DNA"/>
</dbReference>
<dbReference type="RefSeq" id="WP_341467678.1">
    <property type="nucleotide sequence ID" value="NZ_CP128399.1"/>
</dbReference>
<accession>A0A8T7M3M9</accession>
<gene>
    <name evidence="1" type="ORF">HXX08_11150</name>
    <name evidence="2" type="ORF">OZ401_001572</name>
</gene>
<evidence type="ECO:0000313" key="1">
    <source>
        <dbReference type="EMBL" id="NWJ46425.1"/>
    </source>
</evidence>
<protein>
    <submittedName>
        <fullName evidence="1">Uncharacterized protein</fullName>
    </submittedName>
</protein>
<name>A0A8T7M3M9_9CHLR</name>
<organism evidence="1 3">
    <name type="scientific">Candidatus Chlorohelix allophototropha</name>
    <dbReference type="NCBI Taxonomy" id="3003348"/>
    <lineage>
        <taxon>Bacteria</taxon>
        <taxon>Bacillati</taxon>
        <taxon>Chloroflexota</taxon>
        <taxon>Chloroflexia</taxon>
        <taxon>Candidatus Chloroheliales</taxon>
        <taxon>Candidatus Chloroheliaceae</taxon>
        <taxon>Candidatus Chlorohelix</taxon>
    </lineage>
</organism>
<proteinExistence type="predicted"/>
<dbReference type="Proteomes" id="UP000521676">
    <property type="component" value="Unassembled WGS sequence"/>
</dbReference>
<dbReference type="AlphaFoldDB" id="A0A8T7M3M9"/>
<keyword evidence="4" id="KW-1185">Reference proteome</keyword>
<sequence length="86" mass="9814">MSNKMHEMKLVGTNSDGYDEWHCPICGRRLLLKSQPTLTKLVLAIGDMTAEHMGVRPGLSFTSRNALPEPTKPELPVWMEDFSERW</sequence>
<reference evidence="2" key="2">
    <citation type="journal article" date="2024" name="Nature">
        <title>Anoxygenic phototroph of the Chloroflexota uses a type I reaction centre.</title>
        <authorList>
            <person name="Tsuji J.M."/>
            <person name="Shaw N.A."/>
            <person name="Nagashima S."/>
            <person name="Venkiteswaran J.J."/>
            <person name="Schiff S.L."/>
            <person name="Watanabe T."/>
            <person name="Fukui M."/>
            <person name="Hanada S."/>
            <person name="Tank M."/>
            <person name="Neufeld J.D."/>
        </authorList>
    </citation>
    <scope>NUCLEOTIDE SEQUENCE</scope>
    <source>
        <strain evidence="2">L227-S17</strain>
    </source>
</reference>
<evidence type="ECO:0000313" key="3">
    <source>
        <dbReference type="Proteomes" id="UP000521676"/>
    </source>
</evidence>
<evidence type="ECO:0000313" key="2">
    <source>
        <dbReference type="EMBL" id="WJW65793.1"/>
    </source>
</evidence>
<dbReference type="Proteomes" id="UP001431572">
    <property type="component" value="Chromosome 1"/>
</dbReference>
<evidence type="ECO:0000313" key="4">
    <source>
        <dbReference type="Proteomes" id="UP001431572"/>
    </source>
</evidence>
<reference evidence="1 3" key="1">
    <citation type="submission" date="2020-06" db="EMBL/GenBank/DDBJ databases">
        <title>Anoxygenic phototrophic Chloroflexota member uses a Type I reaction center.</title>
        <authorList>
            <person name="Tsuji J.M."/>
            <person name="Shaw N.A."/>
            <person name="Nagashima S."/>
            <person name="Venkiteswaran J."/>
            <person name="Schiff S.L."/>
            <person name="Hanada S."/>
            <person name="Tank M."/>
            <person name="Neufeld J.D."/>
        </authorList>
    </citation>
    <scope>NUCLEOTIDE SEQUENCE [LARGE SCALE GENOMIC DNA]</scope>
    <source>
        <strain evidence="1">L227-S17</strain>
    </source>
</reference>
<dbReference type="EMBL" id="CP128399">
    <property type="protein sequence ID" value="WJW65793.1"/>
    <property type="molecule type" value="Genomic_DNA"/>
</dbReference>